<evidence type="ECO:0000313" key="9">
    <source>
        <dbReference type="Proteomes" id="UP000815677"/>
    </source>
</evidence>
<feature type="transmembrane region" description="Helical" evidence="6">
    <location>
        <begin position="1011"/>
        <end position="1030"/>
    </location>
</feature>
<feature type="region of interest" description="Disordered" evidence="5">
    <location>
        <begin position="1"/>
        <end position="29"/>
    </location>
</feature>
<keyword evidence="4 6" id="KW-0472">Membrane</keyword>
<dbReference type="Pfam" id="PF07690">
    <property type="entry name" value="MFS_1"/>
    <property type="match status" value="1"/>
</dbReference>
<dbReference type="Gene3D" id="3.10.129.10">
    <property type="entry name" value="Hotdog Thioesterase"/>
    <property type="match status" value="1"/>
</dbReference>
<feature type="compositionally biased region" description="Low complexity" evidence="5">
    <location>
        <begin position="387"/>
        <end position="402"/>
    </location>
</feature>
<gene>
    <name evidence="8" type="ORF">MCHLO_06270</name>
</gene>
<dbReference type="Gene3D" id="1.20.1720.10">
    <property type="entry name" value="Multidrug resistance protein D"/>
    <property type="match status" value="1"/>
</dbReference>
<feature type="transmembrane region" description="Helical" evidence="6">
    <location>
        <begin position="1081"/>
        <end position="1102"/>
    </location>
</feature>
<dbReference type="PROSITE" id="PS50850">
    <property type="entry name" value="MFS"/>
    <property type="match status" value="1"/>
</dbReference>
<dbReference type="InterPro" id="IPR029069">
    <property type="entry name" value="HotDog_dom_sf"/>
</dbReference>
<dbReference type="SUPFAM" id="SSF103473">
    <property type="entry name" value="MFS general substrate transporter"/>
    <property type="match status" value="1"/>
</dbReference>
<organism evidence="8 9">
    <name type="scientific">Mycena chlorophos</name>
    <name type="common">Agaric fungus</name>
    <name type="synonym">Agaricus chlorophos</name>
    <dbReference type="NCBI Taxonomy" id="658473"/>
    <lineage>
        <taxon>Eukaryota</taxon>
        <taxon>Fungi</taxon>
        <taxon>Dikarya</taxon>
        <taxon>Basidiomycota</taxon>
        <taxon>Agaricomycotina</taxon>
        <taxon>Agaricomycetes</taxon>
        <taxon>Agaricomycetidae</taxon>
        <taxon>Agaricales</taxon>
        <taxon>Marasmiineae</taxon>
        <taxon>Mycenaceae</taxon>
        <taxon>Mycena</taxon>
    </lineage>
</organism>
<evidence type="ECO:0000256" key="6">
    <source>
        <dbReference type="SAM" id="Phobius"/>
    </source>
</evidence>
<dbReference type="InterPro" id="IPR036259">
    <property type="entry name" value="MFS_trans_sf"/>
</dbReference>
<dbReference type="Gene3D" id="1.20.1250.20">
    <property type="entry name" value="MFS general substrate transporter like domains"/>
    <property type="match status" value="1"/>
</dbReference>
<sequence length="1326" mass="144282">MSPAPAPSSLPSRGPTPSPAPKQPHAKPADPSARLLFLYSRIPHASDATLAEVLGNVPLEDKRIIASVFAFVISGGTTPGAFARSVGRKTKVVWMNIEEGTTAGDDRAEVVLEVKVEDDMCNAFGTMHGGCGAFLLDHASLGTLIVLGKAKGFDGMGMTTNMNISWHTPATSSSGETIQIRATTVFVDPRRGGSRVTRCEVREKDTGRMSISLASLVKENTTLKNDLKTQKTELLAAEHALVLLAQENNELVLRARATEDAQQAALKDLRRKLDMTEDKIATRDAAVEQRDAEIRRLRAHAATKEESTTRAATKKTANDDTHVDGLHASIAKLLKTNEDLSRENELLRAQRYGEIGGPTEEPPILKKSPSSRYSSIDSRTDDRGRLRSPSPRRAYSRSISRSPSPPRAEVKPRYPSRPRRPTEPFSERLTFGEYMTTKFPIPNLDHRTRDRHFSASQAVQSVHHAERFFQTEVLPGPRKPLYLPSRLCRTGGYGHALGYAPSHVYSTLLGAWLENKELAALVESEEEVDLFVKIGDRVHYAGIYCVVSLRGVHGYNPPTMIVNPELSFVELKRLTNIEAAGTAMALSGYPFPDTQPRVECFGLRFLRYDEELLSVLVERFKAAGGGFVDKAAATGNPNLNAKRKHWQGSSYRPRSIPARNGWRDGDPDVDEFGRERDRKRLFLPLLFAAHSRLFANCPLVGADQCFDVPCRPAALDFPYLVIFTDKTARDPTQLFKKRRAMVPSPLTLPLVFAPMSTDAKTPQAPLASPKASTSRPASADEHTIVENEKPAAGAAQAGPDESTILTGSKLAVVFVAMLLSVLLVALDQTILATALPRIASDFDAFTLQGWVSSSFVLAQTVFLLFYGQLLRVFPAKYILLSAIAIFEIGSLVCGLSQNVSALIAGRTVSGMGAAGIFVAMIQIISQATRLEDRPRLFGLFGAVFGLSSVIGPLIGGAFTDHVTWRWCFYLNLPFGGVSIFFTTILLKASPPLGSDPAQRTWAHIRQQVYRLDYVGATLVAASITCLVLALQWGGNTKPWKSAAVIVCFILGGFFAVLTVIWEVKLGERAMVPTAIFKSRSIYAIVFYAFLTRFSLLLFSYYIPIFYQAARHHSATKSGIDLLPFMLGTVLTVIGSGQLVGVFGYYYPFLLAAPVFLAVGSGLLYTVSTSTTSAALVGFQILAGIGTGMGMQNSLLAMQVEFRAAHEQRLLGQASSMASFGQFLGGTLGLGVAEPVFASELTKFLAKYAPDAPAAVVKQSPTAIYTELSPAQIPGVVLAYTKSLRLVFLIGVPVAILALIDALFIKNLRIEKTKPAPKDAEKVEDAV</sequence>
<dbReference type="CDD" id="cd03443">
    <property type="entry name" value="PaaI_thioesterase"/>
    <property type="match status" value="1"/>
</dbReference>
<dbReference type="PRINTS" id="PR01036">
    <property type="entry name" value="TCRTETB"/>
</dbReference>
<dbReference type="EMBL" id="DF845028">
    <property type="protein sequence ID" value="GAT48902.1"/>
    <property type="molecule type" value="Genomic_DNA"/>
</dbReference>
<feature type="transmembrane region" description="Helical" evidence="6">
    <location>
        <begin position="847"/>
        <end position="865"/>
    </location>
</feature>
<dbReference type="PANTHER" id="PTHR23501:SF198">
    <property type="entry name" value="AZOLE RESISTANCE PROTEIN 1-RELATED"/>
    <property type="match status" value="1"/>
</dbReference>
<dbReference type="InterPro" id="IPR020846">
    <property type="entry name" value="MFS_dom"/>
</dbReference>
<keyword evidence="3 6" id="KW-1133">Transmembrane helix</keyword>
<accession>A0ABQ0LCP6</accession>
<feature type="transmembrane region" description="Helical" evidence="6">
    <location>
        <begin position="936"/>
        <end position="958"/>
    </location>
</feature>
<feature type="transmembrane region" description="Helical" evidence="6">
    <location>
        <begin position="970"/>
        <end position="990"/>
    </location>
</feature>
<feature type="domain" description="Major facilitator superfamily (MFS) profile" evidence="7">
    <location>
        <begin position="813"/>
        <end position="1309"/>
    </location>
</feature>
<dbReference type="InterPro" id="IPR011701">
    <property type="entry name" value="MFS"/>
</dbReference>
<feature type="transmembrane region" description="Helical" evidence="6">
    <location>
        <begin position="903"/>
        <end position="924"/>
    </location>
</feature>
<dbReference type="PANTHER" id="PTHR23501">
    <property type="entry name" value="MAJOR FACILITATOR SUPERFAMILY"/>
    <property type="match status" value="1"/>
</dbReference>
<comment type="subcellular location">
    <subcellularLocation>
        <location evidence="1">Membrane</location>
        <topology evidence="1">Multi-pass membrane protein</topology>
    </subcellularLocation>
</comment>
<evidence type="ECO:0000313" key="8">
    <source>
        <dbReference type="EMBL" id="GAT48902.1"/>
    </source>
</evidence>
<feature type="transmembrane region" description="Helical" evidence="6">
    <location>
        <begin position="877"/>
        <end position="897"/>
    </location>
</feature>
<keyword evidence="9" id="KW-1185">Reference proteome</keyword>
<feature type="transmembrane region" description="Helical" evidence="6">
    <location>
        <begin position="1042"/>
        <end position="1061"/>
    </location>
</feature>
<evidence type="ECO:0000256" key="5">
    <source>
        <dbReference type="SAM" id="MobiDB-lite"/>
    </source>
</evidence>
<feature type="transmembrane region" description="Helical" evidence="6">
    <location>
        <begin position="1173"/>
        <end position="1197"/>
    </location>
</feature>
<feature type="transmembrane region" description="Helical" evidence="6">
    <location>
        <begin position="1122"/>
        <end position="1141"/>
    </location>
</feature>
<proteinExistence type="predicted"/>
<dbReference type="CDD" id="cd17502">
    <property type="entry name" value="MFS_Azr1_MDR_like"/>
    <property type="match status" value="1"/>
</dbReference>
<feature type="compositionally biased region" description="Pro residues" evidence="5">
    <location>
        <begin position="1"/>
        <end position="22"/>
    </location>
</feature>
<evidence type="ECO:0000256" key="3">
    <source>
        <dbReference type="ARBA" id="ARBA00022989"/>
    </source>
</evidence>
<dbReference type="SUPFAM" id="SSF54637">
    <property type="entry name" value="Thioesterase/thiol ester dehydrase-isomerase"/>
    <property type="match status" value="1"/>
</dbReference>
<evidence type="ECO:0000256" key="2">
    <source>
        <dbReference type="ARBA" id="ARBA00022692"/>
    </source>
</evidence>
<protein>
    <submittedName>
        <fullName evidence="8">Tansporter</fullName>
    </submittedName>
</protein>
<reference evidence="8" key="1">
    <citation type="submission" date="2014-09" db="EMBL/GenBank/DDBJ databases">
        <title>Genome sequence of the luminous mushroom Mycena chlorophos for searching fungal bioluminescence genes.</title>
        <authorList>
            <person name="Tanaka Y."/>
            <person name="Kasuga D."/>
            <person name="Oba Y."/>
            <person name="Hase S."/>
            <person name="Sato K."/>
            <person name="Oba Y."/>
            <person name="Sakakibara Y."/>
        </authorList>
    </citation>
    <scope>NUCLEOTIDE SEQUENCE</scope>
</reference>
<evidence type="ECO:0000256" key="1">
    <source>
        <dbReference type="ARBA" id="ARBA00004141"/>
    </source>
</evidence>
<dbReference type="Proteomes" id="UP000815677">
    <property type="component" value="Unassembled WGS sequence"/>
</dbReference>
<name>A0ABQ0LCP6_MYCCL</name>
<feature type="compositionally biased region" description="Low complexity" evidence="5">
    <location>
        <begin position="368"/>
        <end position="377"/>
    </location>
</feature>
<feature type="compositionally biased region" description="Basic and acidic residues" evidence="5">
    <location>
        <begin position="298"/>
        <end position="308"/>
    </location>
</feature>
<evidence type="ECO:0000259" key="7">
    <source>
        <dbReference type="PROSITE" id="PS50850"/>
    </source>
</evidence>
<feature type="region of interest" description="Disordered" evidence="5">
    <location>
        <begin position="759"/>
        <end position="782"/>
    </location>
</feature>
<feature type="region of interest" description="Disordered" evidence="5">
    <location>
        <begin position="298"/>
        <end position="320"/>
    </location>
</feature>
<keyword evidence="2 6" id="KW-0812">Transmembrane</keyword>
<evidence type="ECO:0000256" key="4">
    <source>
        <dbReference type="ARBA" id="ARBA00023136"/>
    </source>
</evidence>
<feature type="transmembrane region" description="Helical" evidence="6">
    <location>
        <begin position="1285"/>
        <end position="1304"/>
    </location>
</feature>
<feature type="transmembrane region" description="Helical" evidence="6">
    <location>
        <begin position="810"/>
        <end position="835"/>
    </location>
</feature>
<feature type="transmembrane region" description="Helical" evidence="6">
    <location>
        <begin position="1148"/>
        <end position="1167"/>
    </location>
</feature>
<feature type="region of interest" description="Disordered" evidence="5">
    <location>
        <begin position="351"/>
        <end position="428"/>
    </location>
</feature>